<dbReference type="Gramene" id="PGSC0003DMT400092611">
    <property type="protein sequence ID" value="PGSC0003DMT400092611"/>
    <property type="gene ID" value="PGSC0003DMG400042182"/>
</dbReference>
<accession>M1DQ62</accession>
<keyword evidence="3" id="KW-1185">Reference proteome</keyword>
<organism evidence="2 3">
    <name type="scientific">Solanum tuberosum</name>
    <name type="common">Potato</name>
    <dbReference type="NCBI Taxonomy" id="4113"/>
    <lineage>
        <taxon>Eukaryota</taxon>
        <taxon>Viridiplantae</taxon>
        <taxon>Streptophyta</taxon>
        <taxon>Embryophyta</taxon>
        <taxon>Tracheophyta</taxon>
        <taxon>Spermatophyta</taxon>
        <taxon>Magnoliopsida</taxon>
        <taxon>eudicotyledons</taxon>
        <taxon>Gunneridae</taxon>
        <taxon>Pentapetalae</taxon>
        <taxon>asterids</taxon>
        <taxon>lamiids</taxon>
        <taxon>Solanales</taxon>
        <taxon>Solanaceae</taxon>
        <taxon>Solanoideae</taxon>
        <taxon>Solaneae</taxon>
        <taxon>Solanum</taxon>
    </lineage>
</organism>
<feature type="region of interest" description="Disordered" evidence="1">
    <location>
        <begin position="94"/>
        <end position="131"/>
    </location>
</feature>
<feature type="compositionally biased region" description="Low complexity" evidence="1">
    <location>
        <begin position="112"/>
        <end position="131"/>
    </location>
</feature>
<proteinExistence type="predicted"/>
<sequence length="131" mass="14860">MSQLRPLEVWLFEQGNAQSGFWKDFGQFRKIRVHARLGEKRKEEKGEEEARFVDFVKDSLWISSGVIPKKIFVHMIWVHESKVNLGKRIRLKRGNELKNSSDAPGEGQARRAPIAPGGWGGAPAVPLKQAQ</sequence>
<dbReference type="Proteomes" id="UP000011115">
    <property type="component" value="Unassembled WGS sequence"/>
</dbReference>
<reference evidence="2" key="2">
    <citation type="submission" date="2015-06" db="UniProtKB">
        <authorList>
            <consortium name="EnsemblPlants"/>
        </authorList>
    </citation>
    <scope>IDENTIFICATION</scope>
    <source>
        <strain evidence="2">DM1-3 516 R44</strain>
    </source>
</reference>
<dbReference type="InParanoid" id="M1DQ62"/>
<dbReference type="EnsemblPlants" id="PGSC0003DMT400092611">
    <property type="protein sequence ID" value="PGSC0003DMT400092611"/>
    <property type="gene ID" value="PGSC0003DMG400042182"/>
</dbReference>
<evidence type="ECO:0000313" key="2">
    <source>
        <dbReference type="EnsemblPlants" id="PGSC0003DMT400092611"/>
    </source>
</evidence>
<evidence type="ECO:0000256" key="1">
    <source>
        <dbReference type="SAM" id="MobiDB-lite"/>
    </source>
</evidence>
<dbReference type="PaxDb" id="4113-PGSC0003DMT400092611"/>
<protein>
    <submittedName>
        <fullName evidence="2">Uncharacterized protein</fullName>
    </submittedName>
</protein>
<dbReference type="HOGENOM" id="CLU_2030792_0_0_1"/>
<dbReference type="AlphaFoldDB" id="M1DQ62"/>
<name>M1DQ62_SOLTU</name>
<evidence type="ECO:0000313" key="3">
    <source>
        <dbReference type="Proteomes" id="UP000011115"/>
    </source>
</evidence>
<reference evidence="3" key="1">
    <citation type="journal article" date="2011" name="Nature">
        <title>Genome sequence and analysis of the tuber crop potato.</title>
        <authorList>
            <consortium name="The Potato Genome Sequencing Consortium"/>
        </authorList>
    </citation>
    <scope>NUCLEOTIDE SEQUENCE [LARGE SCALE GENOMIC DNA]</scope>
    <source>
        <strain evidence="3">cv. DM1-3 516 R44</strain>
    </source>
</reference>